<accession>A0A624TYE6</accession>
<dbReference type="EMBL" id="AALHNR010000051">
    <property type="protein sequence ID" value="ECZ7054080.1"/>
    <property type="molecule type" value="Genomic_DNA"/>
</dbReference>
<proteinExistence type="predicted"/>
<gene>
    <name evidence="1" type="ORF">F8Y03_18300</name>
</gene>
<dbReference type="AlphaFoldDB" id="A0A624TYE6"/>
<protein>
    <submittedName>
        <fullName evidence="1">Uncharacterized protein</fullName>
    </submittedName>
</protein>
<comment type="caution">
    <text evidence="1">The sequence shown here is derived from an EMBL/GenBank/DDBJ whole genome shotgun (WGS) entry which is preliminary data.</text>
</comment>
<feature type="non-terminal residue" evidence="1">
    <location>
        <position position="131"/>
    </location>
</feature>
<name>A0A624TYE6_SALER</name>
<reference evidence="1" key="1">
    <citation type="submission" date="2019-10" db="EMBL/GenBank/DDBJ databases">
        <authorList>
            <consortium name="PulseNet: The National Subtyping Network for Foodborne Disease Surveillance"/>
            <person name="Tarr C.L."/>
            <person name="Trees E."/>
            <person name="Katz L.S."/>
            <person name="Carleton-Romer H.A."/>
            <person name="Stroika S."/>
            <person name="Kucerova Z."/>
            <person name="Roache K.F."/>
            <person name="Sabol A.L."/>
            <person name="Besser J."/>
            <person name="Gerner-Smidt P."/>
        </authorList>
    </citation>
    <scope>NUCLEOTIDE SEQUENCE</scope>
    <source>
        <strain evidence="1">PNUSAS104270</strain>
    </source>
</reference>
<sequence length="131" mass="14979">MIKTHELISFADYIIKIMSYYPGKSVDFALDDILSLLEEKKSNEKINVVRTQLSPFITQKNNSLKDDSNIFDSRINDFANDIENRTPEEIESILNNVEVFKNVGAIKLFAKILGIKTAGRQNRLTLIKMIV</sequence>
<evidence type="ECO:0000313" key="1">
    <source>
        <dbReference type="EMBL" id="ECZ7054080.1"/>
    </source>
</evidence>
<organism evidence="1">
    <name type="scientific">Salmonella enterica</name>
    <name type="common">Salmonella choleraesuis</name>
    <dbReference type="NCBI Taxonomy" id="28901"/>
    <lineage>
        <taxon>Bacteria</taxon>
        <taxon>Pseudomonadati</taxon>
        <taxon>Pseudomonadota</taxon>
        <taxon>Gammaproteobacteria</taxon>
        <taxon>Enterobacterales</taxon>
        <taxon>Enterobacteriaceae</taxon>
        <taxon>Salmonella</taxon>
    </lineage>
</organism>